<feature type="compositionally biased region" description="Low complexity" evidence="1">
    <location>
        <begin position="395"/>
        <end position="413"/>
    </location>
</feature>
<accession>A0AAE0WW38</accession>
<organism evidence="2 3">
    <name type="scientific">Recurvomyces mirabilis</name>
    <dbReference type="NCBI Taxonomy" id="574656"/>
    <lineage>
        <taxon>Eukaryota</taxon>
        <taxon>Fungi</taxon>
        <taxon>Dikarya</taxon>
        <taxon>Ascomycota</taxon>
        <taxon>Pezizomycotina</taxon>
        <taxon>Dothideomycetes</taxon>
        <taxon>Dothideomycetidae</taxon>
        <taxon>Mycosphaerellales</taxon>
        <taxon>Teratosphaeriaceae</taxon>
        <taxon>Recurvomyces</taxon>
    </lineage>
</organism>
<feature type="compositionally biased region" description="Polar residues" evidence="1">
    <location>
        <begin position="355"/>
        <end position="364"/>
    </location>
</feature>
<feature type="region of interest" description="Disordered" evidence="1">
    <location>
        <begin position="115"/>
        <end position="449"/>
    </location>
</feature>
<name>A0AAE0WW38_9PEZI</name>
<gene>
    <name evidence="2" type="ORF">LTR78_000943</name>
</gene>
<feature type="compositionally biased region" description="Polar residues" evidence="1">
    <location>
        <begin position="260"/>
        <end position="270"/>
    </location>
</feature>
<dbReference type="EMBL" id="JAUTXT010000002">
    <property type="protein sequence ID" value="KAK3679382.1"/>
    <property type="molecule type" value="Genomic_DNA"/>
</dbReference>
<feature type="region of interest" description="Disordered" evidence="1">
    <location>
        <begin position="81"/>
        <end position="101"/>
    </location>
</feature>
<dbReference type="PANTHER" id="PTHR42023:SF1">
    <property type="entry name" value="BHLH DOMAIN-CONTAINING PROTEIN"/>
    <property type="match status" value="1"/>
</dbReference>
<evidence type="ECO:0000313" key="3">
    <source>
        <dbReference type="Proteomes" id="UP001274830"/>
    </source>
</evidence>
<dbReference type="PANTHER" id="PTHR42023">
    <property type="entry name" value="BHLH DOMAIN-CONTAINING PROTEIN"/>
    <property type="match status" value="1"/>
</dbReference>
<feature type="compositionally biased region" description="Polar residues" evidence="1">
    <location>
        <begin position="324"/>
        <end position="334"/>
    </location>
</feature>
<feature type="compositionally biased region" description="Low complexity" evidence="1">
    <location>
        <begin position="201"/>
        <end position="214"/>
    </location>
</feature>
<evidence type="ECO:0000256" key="1">
    <source>
        <dbReference type="SAM" id="MobiDB-lite"/>
    </source>
</evidence>
<dbReference type="Proteomes" id="UP001274830">
    <property type="component" value="Unassembled WGS sequence"/>
</dbReference>
<dbReference type="AlphaFoldDB" id="A0AAE0WW38"/>
<comment type="caution">
    <text evidence="2">The sequence shown here is derived from an EMBL/GenBank/DDBJ whole genome shotgun (WGS) entry which is preliminary data.</text>
</comment>
<sequence length="545" mass="60822">MAVMDSEDSSSALPARMVFLKNKRSSQAERLGMAMPTYTIAEDPPWVTDRASHAPTASSIYSDEYDEHAPPVPAHDKLSYHPSYHAHPQQQIMDSGPQLRPSRLPIFKQVRSMLHKPPPLVTPDNARWDDFSGELSDSGKPAQVNPSTYVSPYDKVFRSRKRSPERRGAQQTREASPAFSVLQDDEVKPPPPLRLGRNTRSLSPVSPISPVSASDFRVPSPQFNHDRPQPSLSLAPPSVKLIKRKPTPSSIVITKENVEPQRSPSVNSDWTEPPDDDEPERKQADESHFSWTTYAASEAPGRPSTDSRHTKQSTAADRDPRSHFSWSTVNTVATHQRRVEPRPPSPPPPIPNKYSAPNTPQTYSPRGMPVQSILSRQRPIQRIEKTGWTPPARKSSNTPTPHSATTPASSNTPLSVVHPALRGTSPFSASTTTIHKDGSKRLPPPPTPTEPISHLETLLATEKDLVHQRRNIEKGILELEKIQKASPMEVSWSTVQEAKKRLEEQRHRLAELNCEEREVGVRIARVRRKEGEGCEEGLWVRRVTG</sequence>
<reference evidence="2" key="1">
    <citation type="submission" date="2023-07" db="EMBL/GenBank/DDBJ databases">
        <title>Black Yeasts Isolated from many extreme environments.</title>
        <authorList>
            <person name="Coleine C."/>
            <person name="Stajich J.E."/>
            <person name="Selbmann L."/>
        </authorList>
    </citation>
    <scope>NUCLEOTIDE SEQUENCE</scope>
    <source>
        <strain evidence="2">CCFEE 5485</strain>
    </source>
</reference>
<feature type="compositionally biased region" description="Basic and acidic residues" evidence="1">
    <location>
        <begin position="279"/>
        <end position="288"/>
    </location>
</feature>
<evidence type="ECO:0000313" key="2">
    <source>
        <dbReference type="EMBL" id="KAK3679382.1"/>
    </source>
</evidence>
<protein>
    <submittedName>
        <fullName evidence="2">Uncharacterized protein</fullName>
    </submittedName>
</protein>
<feature type="compositionally biased region" description="Pro residues" evidence="1">
    <location>
        <begin position="342"/>
        <end position="351"/>
    </location>
</feature>
<keyword evidence="3" id="KW-1185">Reference proteome</keyword>
<proteinExistence type="predicted"/>